<comment type="caution">
    <text evidence="1">The sequence shown here is derived from an EMBL/GenBank/DDBJ whole genome shotgun (WGS) entry which is preliminary data.</text>
</comment>
<organism evidence="1 2">
    <name type="scientific">Lipomyces kononenkoae</name>
    <name type="common">Yeast</name>
    <dbReference type="NCBI Taxonomy" id="34357"/>
    <lineage>
        <taxon>Eukaryota</taxon>
        <taxon>Fungi</taxon>
        <taxon>Dikarya</taxon>
        <taxon>Ascomycota</taxon>
        <taxon>Saccharomycotina</taxon>
        <taxon>Lipomycetes</taxon>
        <taxon>Lipomycetales</taxon>
        <taxon>Lipomycetaceae</taxon>
        <taxon>Lipomyces</taxon>
    </lineage>
</organism>
<evidence type="ECO:0000313" key="2">
    <source>
        <dbReference type="Proteomes" id="UP001433508"/>
    </source>
</evidence>
<accession>A0ACC3SWA8</accession>
<reference evidence="2" key="1">
    <citation type="journal article" date="2024" name="Front. Bioeng. Biotechnol.">
        <title>Genome-scale model development and genomic sequencing of the oleaginous clade Lipomyces.</title>
        <authorList>
            <person name="Czajka J.J."/>
            <person name="Han Y."/>
            <person name="Kim J."/>
            <person name="Mondo S.J."/>
            <person name="Hofstad B.A."/>
            <person name="Robles A."/>
            <person name="Haridas S."/>
            <person name="Riley R."/>
            <person name="LaButti K."/>
            <person name="Pangilinan J."/>
            <person name="Andreopoulos W."/>
            <person name="Lipzen A."/>
            <person name="Yan J."/>
            <person name="Wang M."/>
            <person name="Ng V."/>
            <person name="Grigoriev I.V."/>
            <person name="Spatafora J.W."/>
            <person name="Magnuson J.K."/>
            <person name="Baker S.E."/>
            <person name="Pomraning K.R."/>
        </authorList>
    </citation>
    <scope>NUCLEOTIDE SEQUENCE [LARGE SCALE GENOMIC DNA]</scope>
    <source>
        <strain evidence="2">CBS 7786</strain>
    </source>
</reference>
<sequence length="582" mass="62766">MVNPRSAKPKPAYLIAMSSSEETPKDSSDGVQEKVVVATGEDKDNIPGGAIRERTIHGWKWVATAASLYIGALIYGLDSTIVADIQPALIQQFNEFQSITWAGTGFPLGSFCSILPGASMYAIFDLKYMFIGSIILFEAASALCGAAPTMNAFIVGRVFAGVGGNGIFLGILNYFSLITAETERGRYISGMGLTWGIGAVLGPVVGGAFATSSATWRWAFYINLVIAAVCAPVYILWLPKVKPGGVHDRPALRKFASLDWVGFTLATGAMVAFTMVLTFAGSTWSWDDKRTIALFVVMGVLFILTFLQQYFMLFTGREERMVPPSHVLLNPTQVLLYINTAVAATNIYVPLFYLPLYFSFTRGDSTMQAAIRLLPFIAFLASGTMFSGSMLPKIDYYWTIYLAGGILMTIGSATMYTVNTNTSTSLVYGYSILLGAGTGIVFNLGFTVASITMLQQTGSGLDVQRVSSMQNLSQLGWQLISLLIGGQIMQELSFRNLSKVLDGLGFSAEEIRQAAAGTSSKLFDSLSSSVREQAIQAITDAMRNVYILSIISGVAMIVVVIFLPKGRLFPKQAEKTNAAGTA</sequence>
<keyword evidence="2" id="KW-1185">Reference proteome</keyword>
<protein>
    <submittedName>
        <fullName evidence="1">Major facilitator superfamily domain-containing protein</fullName>
    </submittedName>
</protein>
<evidence type="ECO:0000313" key="1">
    <source>
        <dbReference type="EMBL" id="KAK9235719.1"/>
    </source>
</evidence>
<proteinExistence type="predicted"/>
<name>A0ACC3SWA8_LIPKO</name>
<dbReference type="EMBL" id="MU971406">
    <property type="protein sequence ID" value="KAK9235719.1"/>
    <property type="molecule type" value="Genomic_DNA"/>
</dbReference>
<dbReference type="Proteomes" id="UP001433508">
    <property type="component" value="Unassembled WGS sequence"/>
</dbReference>
<gene>
    <name evidence="1" type="ORF">V1525DRAFT_409145</name>
</gene>